<dbReference type="KEGG" id="ovb:NB640_12045"/>
<organism evidence="1 2">
    <name type="scientific">Oxalobacter vibrioformis</name>
    <dbReference type="NCBI Taxonomy" id="933080"/>
    <lineage>
        <taxon>Bacteria</taxon>
        <taxon>Pseudomonadati</taxon>
        <taxon>Pseudomonadota</taxon>
        <taxon>Betaproteobacteria</taxon>
        <taxon>Burkholderiales</taxon>
        <taxon>Oxalobacteraceae</taxon>
        <taxon>Oxalobacter</taxon>
    </lineage>
</organism>
<gene>
    <name evidence="1" type="ORF">NB640_12045</name>
</gene>
<dbReference type="EMBL" id="CP098242">
    <property type="protein sequence ID" value="WAW09935.1"/>
    <property type="molecule type" value="Genomic_DNA"/>
</dbReference>
<proteinExistence type="predicted"/>
<reference evidence="1" key="1">
    <citation type="journal article" date="2022" name="Front. Microbiol.">
        <title>New perspectives on an old grouping: The genomic and phenotypic variability of Oxalobacter formigenes and the implications for calcium oxalate stone prevention.</title>
        <authorList>
            <person name="Chmiel J.A."/>
            <person name="Carr C."/>
            <person name="Stuivenberg G.A."/>
            <person name="Venema R."/>
            <person name="Chanyi R.M."/>
            <person name="Al K.F."/>
            <person name="Giguere D."/>
            <person name="Say H."/>
            <person name="Akouris P.P."/>
            <person name="Dominguez Romero S.A."/>
            <person name="Kwong A."/>
            <person name="Tai V."/>
            <person name="Koval S.F."/>
            <person name="Razvi H."/>
            <person name="Bjazevic J."/>
            <person name="Burton J.P."/>
        </authorList>
    </citation>
    <scope>NUCLEOTIDE SEQUENCE</scope>
    <source>
        <strain evidence="1">WoOx3</strain>
    </source>
</reference>
<name>A0A9E9LUL9_9BURK</name>
<protein>
    <submittedName>
        <fullName evidence="1">Uncharacterized protein</fullName>
    </submittedName>
</protein>
<accession>A0A9E9LUL9</accession>
<keyword evidence="2" id="KW-1185">Reference proteome</keyword>
<dbReference type="AlphaFoldDB" id="A0A9E9LUL9"/>
<dbReference type="RefSeq" id="WP_269308939.1">
    <property type="nucleotide sequence ID" value="NZ_CP098242.1"/>
</dbReference>
<evidence type="ECO:0000313" key="2">
    <source>
        <dbReference type="Proteomes" id="UP001156215"/>
    </source>
</evidence>
<evidence type="ECO:0000313" key="1">
    <source>
        <dbReference type="EMBL" id="WAW09935.1"/>
    </source>
</evidence>
<sequence length="98" mass="11397">MANELTDDIRRIINQDWRVGVEKEEGILVYDVRSRIGNAMRADEAWFVYRKSTGKRGNWAVAEPKIFTEVRMEDVCYCYNQSLGSHYLAKGLEGEYDV</sequence>
<dbReference type="Proteomes" id="UP001156215">
    <property type="component" value="Chromosome"/>
</dbReference>